<dbReference type="Proteomes" id="UP000008207">
    <property type="component" value="Chromosome"/>
</dbReference>
<feature type="domain" description="YspA cpYpsA-related SLOG" evidence="1">
    <location>
        <begin position="2"/>
        <end position="65"/>
    </location>
</feature>
<sequence length="127" mass="14123">MTRILVTGDRECRDLERIYMELDALLPTMSAFMCGGEPGADTLAWDWGWSRNFHCERCIADWRQHGRAAGPLRNARMIAEGRPDLVLAFPGVRGTADCVRNAEAAGIRVVRNGREGCDPFSEGLVEN</sequence>
<dbReference type="RefSeq" id="WP_015930467.1">
    <property type="nucleotide sequence ID" value="NC_011894.1"/>
</dbReference>
<dbReference type="AlphaFoldDB" id="B8ISH7"/>
<organism evidence="2 3">
    <name type="scientific">Methylobacterium nodulans (strain LMG 21967 / CNCM I-2342 / ORS 2060)</name>
    <dbReference type="NCBI Taxonomy" id="460265"/>
    <lineage>
        <taxon>Bacteria</taxon>
        <taxon>Pseudomonadati</taxon>
        <taxon>Pseudomonadota</taxon>
        <taxon>Alphaproteobacteria</taxon>
        <taxon>Hyphomicrobiales</taxon>
        <taxon>Methylobacteriaceae</taxon>
        <taxon>Methylobacterium</taxon>
    </lineage>
</organism>
<name>B8ISH7_METNO</name>
<dbReference type="HOGENOM" id="CLU_144704_1_0_5"/>
<evidence type="ECO:0000313" key="2">
    <source>
        <dbReference type="EMBL" id="ACL58817.1"/>
    </source>
</evidence>
<proteinExistence type="predicted"/>
<gene>
    <name evidence="2" type="ordered locus">Mnod_3917</name>
</gene>
<evidence type="ECO:0000313" key="3">
    <source>
        <dbReference type="Proteomes" id="UP000008207"/>
    </source>
</evidence>
<dbReference type="Pfam" id="PF10686">
    <property type="entry name" value="YAcAr"/>
    <property type="match status" value="1"/>
</dbReference>
<dbReference type="eggNOG" id="COG0137">
    <property type="taxonomic scope" value="Bacteria"/>
</dbReference>
<accession>B8ISH7</accession>
<reference evidence="2 3" key="1">
    <citation type="submission" date="2009-01" db="EMBL/GenBank/DDBJ databases">
        <title>Complete sequence of chromosome of Methylobacterium nodulans ORS 2060.</title>
        <authorList>
            <consortium name="US DOE Joint Genome Institute"/>
            <person name="Lucas S."/>
            <person name="Copeland A."/>
            <person name="Lapidus A."/>
            <person name="Glavina del Rio T."/>
            <person name="Dalin E."/>
            <person name="Tice H."/>
            <person name="Bruce D."/>
            <person name="Goodwin L."/>
            <person name="Pitluck S."/>
            <person name="Sims D."/>
            <person name="Brettin T."/>
            <person name="Detter J.C."/>
            <person name="Han C."/>
            <person name="Larimer F."/>
            <person name="Land M."/>
            <person name="Hauser L."/>
            <person name="Kyrpides N."/>
            <person name="Ivanova N."/>
            <person name="Marx C.J."/>
            <person name="Richardson P."/>
        </authorList>
    </citation>
    <scope>NUCLEOTIDE SEQUENCE [LARGE SCALE GENOMIC DNA]</scope>
    <source>
        <strain evidence="3">LMG 21967 / CNCM I-2342 / ORS 2060</strain>
    </source>
</reference>
<dbReference type="STRING" id="460265.Mnod_3917"/>
<dbReference type="EMBL" id="CP001349">
    <property type="protein sequence ID" value="ACL58817.1"/>
    <property type="molecule type" value="Genomic_DNA"/>
</dbReference>
<keyword evidence="3" id="KW-1185">Reference proteome</keyword>
<protein>
    <recommendedName>
        <fullName evidence="1">YspA cpYpsA-related SLOG domain-containing protein</fullName>
    </recommendedName>
</protein>
<dbReference type="InterPro" id="IPR019627">
    <property type="entry name" value="YAcAr"/>
</dbReference>
<dbReference type="KEGG" id="mno:Mnod_3917"/>
<evidence type="ECO:0000259" key="1">
    <source>
        <dbReference type="Pfam" id="PF10686"/>
    </source>
</evidence>